<keyword evidence="1" id="KW-0812">Transmembrane</keyword>
<name>A0A437JUB4_9BURK</name>
<dbReference type="Proteomes" id="UP000288178">
    <property type="component" value="Unassembled WGS sequence"/>
</dbReference>
<keyword evidence="1" id="KW-1133">Transmembrane helix</keyword>
<dbReference type="OrthoDB" id="8419862at2"/>
<dbReference type="RefSeq" id="WP_128198860.1">
    <property type="nucleotide sequence ID" value="NZ_SACT01000004.1"/>
</dbReference>
<dbReference type="EMBL" id="SACT01000004">
    <property type="protein sequence ID" value="RVT50834.1"/>
    <property type="molecule type" value="Genomic_DNA"/>
</dbReference>
<evidence type="ECO:0000313" key="2">
    <source>
        <dbReference type="EMBL" id="RVT50834.1"/>
    </source>
</evidence>
<dbReference type="AlphaFoldDB" id="A0A437JUB4"/>
<accession>A0A437JUB4</accession>
<reference evidence="2 3" key="1">
    <citation type="submission" date="2019-01" db="EMBL/GenBank/DDBJ databases">
        <authorList>
            <person name="Chen W.-M."/>
        </authorList>
    </citation>
    <scope>NUCLEOTIDE SEQUENCE [LARGE SCALE GENOMIC DNA]</scope>
    <source>
        <strain evidence="2 3">ICH-3</strain>
    </source>
</reference>
<comment type="caution">
    <text evidence="2">The sequence shown here is derived from an EMBL/GenBank/DDBJ whole genome shotgun (WGS) entry which is preliminary data.</text>
</comment>
<proteinExistence type="predicted"/>
<feature type="transmembrane region" description="Helical" evidence="1">
    <location>
        <begin position="12"/>
        <end position="35"/>
    </location>
</feature>
<gene>
    <name evidence="2" type="ORF">ENE75_13555</name>
</gene>
<feature type="transmembrane region" description="Helical" evidence="1">
    <location>
        <begin position="138"/>
        <end position="156"/>
    </location>
</feature>
<organism evidence="2 3">
    <name type="scientific">Rubrivivax albus</name>
    <dbReference type="NCBI Taxonomy" id="2499835"/>
    <lineage>
        <taxon>Bacteria</taxon>
        <taxon>Pseudomonadati</taxon>
        <taxon>Pseudomonadota</taxon>
        <taxon>Betaproteobacteria</taxon>
        <taxon>Burkholderiales</taxon>
        <taxon>Sphaerotilaceae</taxon>
        <taxon>Rubrivivax</taxon>
    </lineage>
</organism>
<protein>
    <recommendedName>
        <fullName evidence="4">Copper resistance protein D domain-containing protein</fullName>
    </recommendedName>
</protein>
<evidence type="ECO:0000313" key="3">
    <source>
        <dbReference type="Proteomes" id="UP000288178"/>
    </source>
</evidence>
<evidence type="ECO:0008006" key="4">
    <source>
        <dbReference type="Google" id="ProtNLM"/>
    </source>
</evidence>
<sequence>MPETLLKTLHLLSLFVWIGGMVFAHFFLRPSLAVLEPPQRLALMTAVLGRFFRAVTVAAPLAWLSGALLIGRAAQAVAASGGSLQLPLYWHLMAGGGTLMLAVYAWIRLVPYRALVAAVGQGNGPAGAAALARVRTAVAFNLGLGTAILLTALMRWPA</sequence>
<feature type="transmembrane region" description="Helical" evidence="1">
    <location>
        <begin position="88"/>
        <end position="107"/>
    </location>
</feature>
<feature type="transmembrane region" description="Helical" evidence="1">
    <location>
        <begin position="47"/>
        <end position="68"/>
    </location>
</feature>
<keyword evidence="3" id="KW-1185">Reference proteome</keyword>
<keyword evidence="1" id="KW-0472">Membrane</keyword>
<evidence type="ECO:0000256" key="1">
    <source>
        <dbReference type="SAM" id="Phobius"/>
    </source>
</evidence>